<dbReference type="Pfam" id="PF01636">
    <property type="entry name" value="APH"/>
    <property type="match status" value="1"/>
</dbReference>
<dbReference type="Proteomes" id="UP000663831">
    <property type="component" value="Unassembled WGS sequence"/>
</dbReference>
<dbReference type="OrthoDB" id="5404599at2759"/>
<dbReference type="InterPro" id="IPR051678">
    <property type="entry name" value="AGP_Transferase"/>
</dbReference>
<feature type="domain" description="Aminoglycoside phosphotransferase" evidence="1">
    <location>
        <begin position="110"/>
        <end position="297"/>
    </location>
</feature>
<dbReference type="SUPFAM" id="SSF56112">
    <property type="entry name" value="Protein kinase-like (PK-like)"/>
    <property type="match status" value="1"/>
</dbReference>
<organism evidence="2 3">
    <name type="scientific">Rhizoctonia solani</name>
    <dbReference type="NCBI Taxonomy" id="456999"/>
    <lineage>
        <taxon>Eukaryota</taxon>
        <taxon>Fungi</taxon>
        <taxon>Dikarya</taxon>
        <taxon>Basidiomycota</taxon>
        <taxon>Agaricomycotina</taxon>
        <taxon>Agaricomycetes</taxon>
        <taxon>Cantharellales</taxon>
        <taxon>Ceratobasidiaceae</taxon>
        <taxon>Rhizoctonia</taxon>
    </lineage>
</organism>
<protein>
    <recommendedName>
        <fullName evidence="1">Aminoglycoside phosphotransferase domain-containing protein</fullName>
    </recommendedName>
</protein>
<evidence type="ECO:0000313" key="3">
    <source>
        <dbReference type="Proteomes" id="UP000663831"/>
    </source>
</evidence>
<sequence>MQEGQPLAFFPSINPPIQPLPIKWYTSFFQHLVFVSKPRASIASPFEHEGEKPKCYAERWNMSPMMDPPFDPQYIMKAIKSAPSLVPNSDPLDFPVPVYHINPSTVVKACSPEALIAEALSMHMVRTMTTIPVPPLKQLIAGAEIRRHYLVMDYIPGRALNTCWSELGFFAQLRIAWILRGYVSQLRRLQRSVPGRIDGSECEGHLWPIIGEDPFESYEHLASWYNHKIDVSHRAGKAPATDFRYDTSWPLVFTHGDISPRNIILADDGLLYLIDWRFAGFYPVWHEHTSMVWDSSDFQLPSSWQRWISFIAGDYSDMALKSHLLCWGIKVAYLA</sequence>
<accession>A0A8H3BAZ8</accession>
<evidence type="ECO:0000313" key="2">
    <source>
        <dbReference type="EMBL" id="CAE6451388.1"/>
    </source>
</evidence>
<dbReference type="EMBL" id="CAJMWV010001994">
    <property type="protein sequence ID" value="CAE6451388.1"/>
    <property type="molecule type" value="Genomic_DNA"/>
</dbReference>
<comment type="caution">
    <text evidence="2">The sequence shown here is derived from an EMBL/GenBank/DDBJ whole genome shotgun (WGS) entry which is preliminary data.</text>
</comment>
<dbReference type="Gene3D" id="3.90.1200.10">
    <property type="match status" value="1"/>
</dbReference>
<dbReference type="AlphaFoldDB" id="A0A8H3BAZ8"/>
<dbReference type="InterPro" id="IPR002575">
    <property type="entry name" value="Aminoglycoside_PTrfase"/>
</dbReference>
<dbReference type="PANTHER" id="PTHR21310">
    <property type="entry name" value="AMINOGLYCOSIDE PHOSPHOTRANSFERASE-RELATED-RELATED"/>
    <property type="match status" value="1"/>
</dbReference>
<name>A0A8H3BAZ8_9AGAM</name>
<reference evidence="2" key="1">
    <citation type="submission" date="2021-01" db="EMBL/GenBank/DDBJ databases">
        <authorList>
            <person name="Kaushik A."/>
        </authorList>
    </citation>
    <scope>NUCLEOTIDE SEQUENCE</scope>
    <source>
        <strain evidence="2">AG3-1AP</strain>
    </source>
</reference>
<evidence type="ECO:0000259" key="1">
    <source>
        <dbReference type="Pfam" id="PF01636"/>
    </source>
</evidence>
<proteinExistence type="predicted"/>
<dbReference type="PANTHER" id="PTHR21310:SF39">
    <property type="entry name" value="AMINOGLYCOSIDE PHOSPHOTRANSFERASE DOMAIN-CONTAINING PROTEIN"/>
    <property type="match status" value="1"/>
</dbReference>
<dbReference type="InterPro" id="IPR011009">
    <property type="entry name" value="Kinase-like_dom_sf"/>
</dbReference>
<gene>
    <name evidence="2" type="ORF">RDB_LOCUS66921</name>
</gene>